<dbReference type="InterPro" id="IPR002645">
    <property type="entry name" value="STAS_dom"/>
</dbReference>
<sequence length="141" mass="15037">MRDEELVEEDSGPLPDRFSVAVRPVAGADTVVLVLVGELDRDAVGRLWAAMEECPPAGRIVVDCSDLGFCDSSGLNVLLRSRLRMLEAGGAVELAGLRAPVDRMFEITGARGVFPMYGSVGEALSERERGHEGGGSHGREL</sequence>
<protein>
    <recommendedName>
        <fullName evidence="1">STAS domain-containing protein</fullName>
    </recommendedName>
</protein>
<dbReference type="PANTHER" id="PTHR33495">
    <property type="entry name" value="ANTI-SIGMA FACTOR ANTAGONIST TM_1081-RELATED-RELATED"/>
    <property type="match status" value="1"/>
</dbReference>
<dbReference type="Pfam" id="PF13466">
    <property type="entry name" value="STAS_2"/>
    <property type="match status" value="1"/>
</dbReference>
<gene>
    <name evidence="2" type="ORF">ADK34_40150</name>
</gene>
<dbReference type="GO" id="GO:0043856">
    <property type="term" value="F:anti-sigma factor antagonist activity"/>
    <property type="evidence" value="ECO:0007669"/>
    <property type="project" value="TreeGrafter"/>
</dbReference>
<dbReference type="CDD" id="cd07043">
    <property type="entry name" value="STAS_anti-anti-sigma_factors"/>
    <property type="match status" value="1"/>
</dbReference>
<comment type="caution">
    <text evidence="2">The sequence shown here is derived from an EMBL/GenBank/DDBJ whole genome shotgun (WGS) entry which is preliminary data.</text>
</comment>
<proteinExistence type="predicted"/>
<feature type="domain" description="STAS" evidence="1">
    <location>
        <begin position="29"/>
        <end position="127"/>
    </location>
</feature>
<dbReference type="InterPro" id="IPR036513">
    <property type="entry name" value="STAS_dom_sf"/>
</dbReference>
<dbReference type="Gene3D" id="3.30.750.24">
    <property type="entry name" value="STAS domain"/>
    <property type="match status" value="1"/>
</dbReference>
<dbReference type="OrthoDB" id="3622319at2"/>
<dbReference type="AlphaFoldDB" id="A0A0L8J1U6"/>
<dbReference type="PROSITE" id="PS50801">
    <property type="entry name" value="STAS"/>
    <property type="match status" value="1"/>
</dbReference>
<evidence type="ECO:0000313" key="2">
    <source>
        <dbReference type="EMBL" id="KOG07424.1"/>
    </source>
</evidence>
<dbReference type="EMBL" id="LGUP01000414">
    <property type="protein sequence ID" value="KOG07424.1"/>
    <property type="molecule type" value="Genomic_DNA"/>
</dbReference>
<evidence type="ECO:0000313" key="3">
    <source>
        <dbReference type="Proteomes" id="UP000037023"/>
    </source>
</evidence>
<evidence type="ECO:0000259" key="1">
    <source>
        <dbReference type="PROSITE" id="PS50801"/>
    </source>
</evidence>
<reference evidence="2 3" key="1">
    <citation type="submission" date="2015-06" db="EMBL/GenBank/DDBJ databases">
        <authorList>
            <person name="Hoefler B.C."/>
            <person name="Straight P.D."/>
        </authorList>
    </citation>
    <scope>NUCLEOTIDE SEQUENCE [LARGE SCALE GENOMIC DNA]</scope>
    <source>
        <strain evidence="2 3">NRRL 3427</strain>
    </source>
</reference>
<dbReference type="Proteomes" id="UP000037023">
    <property type="component" value="Unassembled WGS sequence"/>
</dbReference>
<organism evidence="2 3">
    <name type="scientific">Streptomyces viridochromogenes</name>
    <dbReference type="NCBI Taxonomy" id="1938"/>
    <lineage>
        <taxon>Bacteria</taxon>
        <taxon>Bacillati</taxon>
        <taxon>Actinomycetota</taxon>
        <taxon>Actinomycetes</taxon>
        <taxon>Kitasatosporales</taxon>
        <taxon>Streptomycetaceae</taxon>
        <taxon>Streptomyces</taxon>
    </lineage>
</organism>
<dbReference type="InterPro" id="IPR058548">
    <property type="entry name" value="MlaB-like_STAS"/>
</dbReference>
<dbReference type="SUPFAM" id="SSF52091">
    <property type="entry name" value="SpoIIaa-like"/>
    <property type="match status" value="1"/>
</dbReference>
<dbReference type="PATRIC" id="fig|1938.6.peg.8644"/>
<dbReference type="RefSeq" id="WP_051786713.1">
    <property type="nucleotide sequence ID" value="NZ_LGUP01000414.1"/>
</dbReference>
<name>A0A0L8J1U6_STRVR</name>
<dbReference type="PANTHER" id="PTHR33495:SF2">
    <property type="entry name" value="ANTI-SIGMA FACTOR ANTAGONIST TM_1081-RELATED"/>
    <property type="match status" value="1"/>
</dbReference>
<accession>A0A0L8J1U6</accession>